<dbReference type="RefSeq" id="WP_077925792.1">
    <property type="nucleotide sequence ID" value="NZ_BAABKE010000005.1"/>
</dbReference>
<reference evidence="2" key="1">
    <citation type="journal article" date="2019" name="Int. J. Syst. Evol. Microbiol.">
        <title>The Global Catalogue of Microorganisms (GCM) 10K type strain sequencing project: providing services to taxonomists for standard genome sequencing and annotation.</title>
        <authorList>
            <consortium name="The Broad Institute Genomics Platform"/>
            <consortium name="The Broad Institute Genome Sequencing Center for Infectious Disease"/>
            <person name="Wu L."/>
            <person name="Ma J."/>
        </authorList>
    </citation>
    <scope>NUCLEOTIDE SEQUENCE [LARGE SCALE GENOMIC DNA]</scope>
    <source>
        <strain evidence="2">JCM 18424</strain>
    </source>
</reference>
<evidence type="ECO:0000313" key="2">
    <source>
        <dbReference type="Proteomes" id="UP001500631"/>
    </source>
</evidence>
<protein>
    <recommendedName>
        <fullName evidence="3">DUF4177 domain-containing protein</fullName>
    </recommendedName>
</protein>
<comment type="caution">
    <text evidence="1">The sequence shown here is derived from an EMBL/GenBank/DDBJ whole genome shotgun (WGS) entry which is preliminary data.</text>
</comment>
<keyword evidence="2" id="KW-1185">Reference proteome</keyword>
<name>A0ABP9MTM2_9GAMM</name>
<evidence type="ECO:0008006" key="3">
    <source>
        <dbReference type="Google" id="ProtNLM"/>
    </source>
</evidence>
<gene>
    <name evidence="1" type="ORF">GCM10023338_16380</name>
</gene>
<dbReference type="Proteomes" id="UP001500631">
    <property type="component" value="Unassembled WGS sequence"/>
</dbReference>
<accession>A0ABP9MTM2</accession>
<dbReference type="Pfam" id="PF13783">
    <property type="entry name" value="DUF4177"/>
    <property type="match status" value="1"/>
</dbReference>
<dbReference type="InterPro" id="IPR025234">
    <property type="entry name" value="YjzH-like"/>
</dbReference>
<sequence>MSAAYKEYKVVRVSQTGIGILILGASAMPINKVETLLNQEALNGWSMVFQVVEVSRYMLFWKRQSVIVTLGR</sequence>
<organism evidence="1 2">
    <name type="scientific">Wohlfahrtiimonas larvae</name>
    <dbReference type="NCBI Taxonomy" id="1157986"/>
    <lineage>
        <taxon>Bacteria</taxon>
        <taxon>Pseudomonadati</taxon>
        <taxon>Pseudomonadota</taxon>
        <taxon>Gammaproteobacteria</taxon>
        <taxon>Cardiobacteriales</taxon>
        <taxon>Ignatzschineriaceae</taxon>
        <taxon>Wohlfahrtiimonas</taxon>
    </lineage>
</organism>
<dbReference type="EMBL" id="BAABKE010000005">
    <property type="protein sequence ID" value="GAA5101036.1"/>
    <property type="molecule type" value="Genomic_DNA"/>
</dbReference>
<evidence type="ECO:0000313" key="1">
    <source>
        <dbReference type="EMBL" id="GAA5101036.1"/>
    </source>
</evidence>
<proteinExistence type="predicted"/>